<evidence type="ECO:0000313" key="9">
    <source>
        <dbReference type="Proteomes" id="UP000658720"/>
    </source>
</evidence>
<dbReference type="GO" id="GO:0016301">
    <property type="term" value="F:kinase activity"/>
    <property type="evidence" value="ECO:0007669"/>
    <property type="project" value="UniProtKB-KW"/>
</dbReference>
<evidence type="ECO:0000256" key="3">
    <source>
        <dbReference type="ARBA" id="ARBA00022553"/>
    </source>
</evidence>
<dbReference type="Gene3D" id="1.10.287.130">
    <property type="match status" value="1"/>
</dbReference>
<proteinExistence type="predicted"/>
<dbReference type="PANTHER" id="PTHR43711:SF31">
    <property type="entry name" value="HISTIDINE KINASE"/>
    <property type="match status" value="1"/>
</dbReference>
<evidence type="ECO:0000256" key="4">
    <source>
        <dbReference type="ARBA" id="ARBA00022679"/>
    </source>
</evidence>
<keyword evidence="4" id="KW-0808">Transferase</keyword>
<dbReference type="SMART" id="SM00388">
    <property type="entry name" value="HisKA"/>
    <property type="match status" value="1"/>
</dbReference>
<dbReference type="SUPFAM" id="SSF47384">
    <property type="entry name" value="Homodimeric domain of signal transducing histidine kinase"/>
    <property type="match status" value="1"/>
</dbReference>
<feature type="domain" description="Histidine kinase" evidence="7">
    <location>
        <begin position="189"/>
        <end position="407"/>
    </location>
</feature>
<accession>A0ABR9VUQ0</accession>
<dbReference type="Pfam" id="PF02518">
    <property type="entry name" value="HATPase_c"/>
    <property type="match status" value="1"/>
</dbReference>
<dbReference type="InterPro" id="IPR003594">
    <property type="entry name" value="HATPase_dom"/>
</dbReference>
<dbReference type="SMART" id="SM00387">
    <property type="entry name" value="HATPase_c"/>
    <property type="match status" value="1"/>
</dbReference>
<dbReference type="InterPro" id="IPR036890">
    <property type="entry name" value="HATPase_C_sf"/>
</dbReference>
<keyword evidence="6" id="KW-0902">Two-component regulatory system</keyword>
<dbReference type="EC" id="2.7.13.3" evidence="2"/>
<dbReference type="Pfam" id="PF00512">
    <property type="entry name" value="HisKA"/>
    <property type="match status" value="1"/>
</dbReference>
<dbReference type="SUPFAM" id="SSF55874">
    <property type="entry name" value="ATPase domain of HSP90 chaperone/DNA topoisomerase II/histidine kinase"/>
    <property type="match status" value="1"/>
</dbReference>
<keyword evidence="3" id="KW-0597">Phosphoprotein</keyword>
<dbReference type="EMBL" id="JADEVV010000047">
    <property type="protein sequence ID" value="MBE9255064.1"/>
    <property type="molecule type" value="Genomic_DNA"/>
</dbReference>
<dbReference type="PANTHER" id="PTHR43711">
    <property type="entry name" value="TWO-COMPONENT HISTIDINE KINASE"/>
    <property type="match status" value="1"/>
</dbReference>
<name>A0ABR9VUQ0_9SYNC</name>
<dbReference type="CDD" id="cd16922">
    <property type="entry name" value="HATPase_EvgS-ArcB-TorS-like"/>
    <property type="match status" value="1"/>
</dbReference>
<comment type="catalytic activity">
    <reaction evidence="1">
        <text>ATP + protein L-histidine = ADP + protein N-phospho-L-histidine.</text>
        <dbReference type="EC" id="2.7.13.3"/>
    </reaction>
</comment>
<dbReference type="Gene3D" id="3.30.565.10">
    <property type="entry name" value="Histidine kinase-like ATPase, C-terminal domain"/>
    <property type="match status" value="1"/>
</dbReference>
<dbReference type="CDD" id="cd00082">
    <property type="entry name" value="HisKA"/>
    <property type="match status" value="1"/>
</dbReference>
<dbReference type="Proteomes" id="UP000658720">
    <property type="component" value="Unassembled WGS sequence"/>
</dbReference>
<protein>
    <recommendedName>
        <fullName evidence="2">histidine kinase</fullName>
        <ecNumber evidence="2">2.7.13.3</ecNumber>
    </recommendedName>
</protein>
<dbReference type="InterPro" id="IPR036097">
    <property type="entry name" value="HisK_dim/P_sf"/>
</dbReference>
<evidence type="ECO:0000256" key="5">
    <source>
        <dbReference type="ARBA" id="ARBA00022777"/>
    </source>
</evidence>
<sequence>MGSNFPNRKILPTAGDGFEQSIARLIVSIIPVQAIYYWNLGTTPAGVEIIPTLSIVLQTEHAPRFMAEKCLKFIGDRQGELQRGKSLLTDLKQHWQEINPASFDSGAVQGNIHGDLPYFLLPIFQHNQYVSGICLVWPHSQWRLEQYRFLQEVGTVFAYQYHGESEAWPSQESYKVGDRHAPMTINLSHIHHEFRTPLTAIIGFARMLRDELYGKLNLKQHQYVQGTLNSAEHLLSLVNDFLDLSKIDARCEELFYEQVAVEDLCLSVISMVQTKAKEKQLALNLTIDDGVDFCYVDQRRWKQILINLLSNGVKFTPQGSVTLAVKATEEALIFSVIDTGIGISPEDQRDLFQPFKQISPPLSFAEKGTGLGLALSRRLAQLHGGDIQLTSTPGVGSCFSAILPLKTPAKNHQT</sequence>
<dbReference type="RefSeq" id="WP_194020520.1">
    <property type="nucleotide sequence ID" value="NZ_JADEVV010000047.1"/>
</dbReference>
<evidence type="ECO:0000313" key="8">
    <source>
        <dbReference type="EMBL" id="MBE9255064.1"/>
    </source>
</evidence>
<organism evidence="8 9">
    <name type="scientific">Synechocystis salina LEGE 00031</name>
    <dbReference type="NCBI Taxonomy" id="1828736"/>
    <lineage>
        <taxon>Bacteria</taxon>
        <taxon>Bacillati</taxon>
        <taxon>Cyanobacteriota</taxon>
        <taxon>Cyanophyceae</taxon>
        <taxon>Synechococcales</taxon>
        <taxon>Merismopediaceae</taxon>
        <taxon>Synechocystis</taxon>
    </lineage>
</organism>
<reference evidence="8 9" key="1">
    <citation type="submission" date="2020-10" db="EMBL/GenBank/DDBJ databases">
        <authorList>
            <person name="Castelo-Branco R."/>
            <person name="Eusebio N."/>
            <person name="Adriana R."/>
            <person name="Vieira A."/>
            <person name="Brugerolle De Fraissinette N."/>
            <person name="Rezende De Castro R."/>
            <person name="Schneider M.P."/>
            <person name="Vasconcelos V."/>
            <person name="Leao P.N."/>
        </authorList>
    </citation>
    <scope>NUCLEOTIDE SEQUENCE [LARGE SCALE GENOMIC DNA]</scope>
    <source>
        <strain evidence="8 9">LEGE 00031</strain>
    </source>
</reference>
<dbReference type="InterPro" id="IPR004358">
    <property type="entry name" value="Sig_transdc_His_kin-like_C"/>
</dbReference>
<keyword evidence="9" id="KW-1185">Reference proteome</keyword>
<dbReference type="PROSITE" id="PS50109">
    <property type="entry name" value="HIS_KIN"/>
    <property type="match status" value="1"/>
</dbReference>
<keyword evidence="5 8" id="KW-0418">Kinase</keyword>
<dbReference type="InterPro" id="IPR050736">
    <property type="entry name" value="Sensor_HK_Regulatory"/>
</dbReference>
<evidence type="ECO:0000259" key="7">
    <source>
        <dbReference type="PROSITE" id="PS50109"/>
    </source>
</evidence>
<dbReference type="PRINTS" id="PR00344">
    <property type="entry name" value="BCTRLSENSOR"/>
</dbReference>
<dbReference type="InterPro" id="IPR003661">
    <property type="entry name" value="HisK_dim/P_dom"/>
</dbReference>
<comment type="caution">
    <text evidence="8">The sequence shown here is derived from an EMBL/GenBank/DDBJ whole genome shotgun (WGS) entry which is preliminary data.</text>
</comment>
<dbReference type="InterPro" id="IPR005467">
    <property type="entry name" value="His_kinase_dom"/>
</dbReference>
<evidence type="ECO:0000256" key="2">
    <source>
        <dbReference type="ARBA" id="ARBA00012438"/>
    </source>
</evidence>
<evidence type="ECO:0000256" key="1">
    <source>
        <dbReference type="ARBA" id="ARBA00000085"/>
    </source>
</evidence>
<evidence type="ECO:0000256" key="6">
    <source>
        <dbReference type="ARBA" id="ARBA00023012"/>
    </source>
</evidence>
<gene>
    <name evidence="8" type="ORF">IQ217_14685</name>
</gene>